<dbReference type="InterPro" id="IPR014756">
    <property type="entry name" value="Ig_E-set"/>
</dbReference>
<dbReference type="InParanoid" id="A0A1X7VF45"/>
<keyword evidence="4 6" id="KW-0863">Zinc-finger</keyword>
<dbReference type="Pfam" id="PF00643">
    <property type="entry name" value="zf-B_box"/>
    <property type="match status" value="1"/>
</dbReference>
<accession>A0A1X7VF45</accession>
<feature type="domain" description="RING-type" evidence="10">
    <location>
        <begin position="31"/>
        <end position="74"/>
    </location>
</feature>
<dbReference type="Gene3D" id="3.30.160.60">
    <property type="entry name" value="Classic Zinc Finger"/>
    <property type="match status" value="1"/>
</dbReference>
<evidence type="ECO:0000256" key="8">
    <source>
        <dbReference type="PROSITE-ProRule" id="PRU00504"/>
    </source>
</evidence>
<dbReference type="PROSITE" id="PS50194">
    <property type="entry name" value="FILAMIN_REPEAT"/>
    <property type="match status" value="1"/>
</dbReference>
<protein>
    <submittedName>
        <fullName evidence="12">Uncharacterized protein</fullName>
    </submittedName>
</protein>
<dbReference type="SMART" id="SM00557">
    <property type="entry name" value="IG_FLMN"/>
    <property type="match status" value="1"/>
</dbReference>
<dbReference type="InterPro" id="IPR017907">
    <property type="entry name" value="Znf_RING_CS"/>
</dbReference>
<dbReference type="Gene3D" id="3.30.40.10">
    <property type="entry name" value="Zinc/RING finger domain, C3HC4 (zinc finger)"/>
    <property type="match status" value="1"/>
</dbReference>
<dbReference type="CDD" id="cd05819">
    <property type="entry name" value="NHL"/>
    <property type="match status" value="1"/>
</dbReference>
<evidence type="ECO:0000256" key="7">
    <source>
        <dbReference type="PROSITE-ProRule" id="PRU00087"/>
    </source>
</evidence>
<dbReference type="InterPro" id="IPR011042">
    <property type="entry name" value="6-blade_b-propeller_TolB-like"/>
</dbReference>
<dbReference type="Pfam" id="PF00097">
    <property type="entry name" value="zf-C3HC4"/>
    <property type="match status" value="1"/>
</dbReference>
<dbReference type="InterPro" id="IPR018957">
    <property type="entry name" value="Znf_C3HC4_RING-type"/>
</dbReference>
<sequence length="758" mass="82235">MDSSQKPVVASVPPRPSNEVVNEASSSSLLCPRCNDSYTDPRLLSCLHSFCTPCLQSLVDGKASKQTVTCPTCREITKLPKGDGGITSLPCNLHLISNQEDILLKITSSSTSPSCNSCDDGAGCAVAYCTDCMDFLCQTCWGAHQTVKVTRSHSSFTLEKARAMPRGDLLKLLPSSSLSCHDHPRQELDFYCNQCSVPVCVKCTIISHRDHTVTEAKPQAVKTKEELTKVMTAVHESEEKLKAVLDAGERTNEMIRKQKDEVDTLIRQSIASLQKLLEGREQSLIEKSNDVSLAKQTRLSRQLDTFKSLMEDMKACQDLSQTAVRDYGDVELLSIAHTLQARATELQEKFSGTSLTLCESPSVNIEMNVSKIASGIASLGTVNGVDPICPEETTAEIPSCIHTVGKELQIKVISRDSTGKRLNKGGARVTGQIACKGGGGGKKHVSATIIDSGDGTYTASFIPQQFGQQKITLSLNDGPIKNSPFNLYISRDYASISSLKGPLVTISDIDSPFFIAIADNGDVFVTSHFHHCVYVYSSNGDYKRVIGSKGKGQLQFLQPAGIAISGNTVYVAENNGNRIQRFTRKGEFIDTFGSEGSGKGQMKYPWGICLDSNGKLYVTEYGNNRVQVFNKDGSHSHFINATSNKMDRRFDTPEGVAIDASGRLHVTGFNSNNVAVFTLDGTFINKYPVKQSPCGIAFDPVGNPLLSMNGGTSKIGVFDSSYNLIASFDKVFNVRGIAVANDGTIWVAEIGHSRLLNF</sequence>
<dbReference type="EnsemblMetazoa" id="XM_011412265.2">
    <property type="protein sequence ID" value="XP_011410567.1"/>
    <property type="gene ID" value="LOC105316945"/>
</dbReference>
<evidence type="ECO:0000256" key="1">
    <source>
        <dbReference type="ARBA" id="ARBA00008518"/>
    </source>
</evidence>
<dbReference type="InterPro" id="IPR013783">
    <property type="entry name" value="Ig-like_fold"/>
</dbReference>
<dbReference type="InterPro" id="IPR047153">
    <property type="entry name" value="TRIM45/56/19-like"/>
</dbReference>
<dbReference type="PROSITE" id="PS50089">
    <property type="entry name" value="ZF_RING_2"/>
    <property type="match status" value="1"/>
</dbReference>
<dbReference type="Pfam" id="PF17170">
    <property type="entry name" value="DUF5128"/>
    <property type="match status" value="1"/>
</dbReference>
<reference evidence="12" key="2">
    <citation type="submission" date="2017-05" db="UniProtKB">
        <authorList>
            <consortium name="EnsemblMetazoa"/>
        </authorList>
    </citation>
    <scope>IDENTIFICATION</scope>
</reference>
<evidence type="ECO:0000313" key="12">
    <source>
        <dbReference type="EnsemblMetazoa" id="Aqu2.1.38132_001"/>
    </source>
</evidence>
<keyword evidence="2" id="KW-0479">Metal-binding</keyword>
<dbReference type="InterPro" id="IPR001841">
    <property type="entry name" value="Znf_RING"/>
</dbReference>
<dbReference type="Gene3D" id="2.60.40.10">
    <property type="entry name" value="Immunoglobulins"/>
    <property type="match status" value="1"/>
</dbReference>
<dbReference type="OMA" id="TCKETIM"/>
<feature type="repeat" description="Filamin" evidence="7">
    <location>
        <begin position="404"/>
        <end position="489"/>
    </location>
</feature>
<dbReference type="InterPro" id="IPR017868">
    <property type="entry name" value="Filamin/ABP280_repeat-like"/>
</dbReference>
<name>A0A1X7VF45_AMPQE</name>
<comment type="similarity">
    <text evidence="1">Belongs to the TRIM/RBCC family.</text>
</comment>
<evidence type="ECO:0000259" key="11">
    <source>
        <dbReference type="PROSITE" id="PS50119"/>
    </source>
</evidence>
<evidence type="ECO:0000256" key="2">
    <source>
        <dbReference type="ARBA" id="ARBA00022723"/>
    </source>
</evidence>
<dbReference type="eggNOG" id="KOG2177">
    <property type="taxonomic scope" value="Eukaryota"/>
</dbReference>
<dbReference type="OrthoDB" id="342730at2759"/>
<feature type="repeat" description="NHL" evidence="8">
    <location>
        <begin position="592"/>
        <end position="632"/>
    </location>
</feature>
<dbReference type="GO" id="GO:0008270">
    <property type="term" value="F:zinc ion binding"/>
    <property type="evidence" value="ECO:0007669"/>
    <property type="project" value="UniProtKB-KW"/>
</dbReference>
<organism evidence="12">
    <name type="scientific">Amphimedon queenslandica</name>
    <name type="common">Sponge</name>
    <dbReference type="NCBI Taxonomy" id="400682"/>
    <lineage>
        <taxon>Eukaryota</taxon>
        <taxon>Metazoa</taxon>
        <taxon>Porifera</taxon>
        <taxon>Demospongiae</taxon>
        <taxon>Heteroscleromorpha</taxon>
        <taxon>Haplosclerida</taxon>
        <taxon>Niphatidae</taxon>
        <taxon>Amphimedon</taxon>
    </lineage>
</organism>
<evidence type="ECO:0000259" key="10">
    <source>
        <dbReference type="PROSITE" id="PS50089"/>
    </source>
</evidence>
<proteinExistence type="inferred from homology"/>
<dbReference type="Gene3D" id="2.120.10.30">
    <property type="entry name" value="TolB, C-terminal domain"/>
    <property type="match status" value="2"/>
</dbReference>
<dbReference type="Pfam" id="PF00630">
    <property type="entry name" value="Filamin"/>
    <property type="match status" value="1"/>
</dbReference>
<feature type="domain" description="B box-type" evidence="11">
    <location>
        <begin position="110"/>
        <end position="158"/>
    </location>
</feature>
<dbReference type="Pfam" id="PF01436">
    <property type="entry name" value="NHL"/>
    <property type="match status" value="1"/>
</dbReference>
<feature type="domain" description="B box-type" evidence="11">
    <location>
        <begin position="175"/>
        <end position="216"/>
    </location>
</feature>
<evidence type="ECO:0000256" key="9">
    <source>
        <dbReference type="SAM" id="MobiDB-lite"/>
    </source>
</evidence>
<keyword evidence="5" id="KW-0862">Zinc</keyword>
<evidence type="ECO:0000313" key="13">
    <source>
        <dbReference type="Proteomes" id="UP000007879"/>
    </source>
</evidence>
<dbReference type="SUPFAM" id="SSF57845">
    <property type="entry name" value="B-box zinc-binding domain"/>
    <property type="match status" value="1"/>
</dbReference>
<dbReference type="SMART" id="SM00336">
    <property type="entry name" value="BBOX"/>
    <property type="match status" value="2"/>
</dbReference>
<feature type="region of interest" description="Disordered" evidence="9">
    <location>
        <begin position="1"/>
        <end position="21"/>
    </location>
</feature>
<keyword evidence="3" id="KW-0677">Repeat</keyword>
<dbReference type="EnsemblMetazoa" id="Aqu2.1.38132_001">
    <property type="protein sequence ID" value="Aqu2.1.38132_001"/>
    <property type="gene ID" value="Aqu2.1.38132"/>
</dbReference>
<dbReference type="KEGG" id="aqu:105316945"/>
<reference evidence="13" key="1">
    <citation type="journal article" date="2010" name="Nature">
        <title>The Amphimedon queenslandica genome and the evolution of animal complexity.</title>
        <authorList>
            <person name="Srivastava M."/>
            <person name="Simakov O."/>
            <person name="Chapman J."/>
            <person name="Fahey B."/>
            <person name="Gauthier M.E."/>
            <person name="Mitros T."/>
            <person name="Richards G.S."/>
            <person name="Conaco C."/>
            <person name="Dacre M."/>
            <person name="Hellsten U."/>
            <person name="Larroux C."/>
            <person name="Putnam N.H."/>
            <person name="Stanke M."/>
            <person name="Adamska M."/>
            <person name="Darling A."/>
            <person name="Degnan S.M."/>
            <person name="Oakley T.H."/>
            <person name="Plachetzki D.C."/>
            <person name="Zhai Y."/>
            <person name="Adamski M."/>
            <person name="Calcino A."/>
            <person name="Cummins S.F."/>
            <person name="Goodstein D.M."/>
            <person name="Harris C."/>
            <person name="Jackson D.J."/>
            <person name="Leys S.P."/>
            <person name="Shu S."/>
            <person name="Woodcroft B.J."/>
            <person name="Vervoort M."/>
            <person name="Kosik K.S."/>
            <person name="Manning G."/>
            <person name="Degnan B.M."/>
            <person name="Rokhsar D.S."/>
        </authorList>
    </citation>
    <scope>NUCLEOTIDE SEQUENCE [LARGE SCALE GENOMIC DNA]</scope>
</reference>
<dbReference type="PROSITE" id="PS51125">
    <property type="entry name" value="NHL"/>
    <property type="match status" value="2"/>
</dbReference>
<dbReference type="InterPro" id="IPR013083">
    <property type="entry name" value="Znf_RING/FYVE/PHD"/>
</dbReference>
<dbReference type="InterPro" id="IPR001258">
    <property type="entry name" value="NHL_repeat"/>
</dbReference>
<dbReference type="PANTHER" id="PTHR25462">
    <property type="entry name" value="BONUS, ISOFORM C-RELATED"/>
    <property type="match status" value="1"/>
</dbReference>
<dbReference type="InterPro" id="IPR001298">
    <property type="entry name" value="Filamin/ABP280_rpt"/>
</dbReference>
<evidence type="ECO:0000256" key="6">
    <source>
        <dbReference type="PROSITE-ProRule" id="PRU00024"/>
    </source>
</evidence>
<evidence type="ECO:0000256" key="4">
    <source>
        <dbReference type="ARBA" id="ARBA00022771"/>
    </source>
</evidence>
<dbReference type="InterPro" id="IPR040100">
    <property type="entry name" value="RNF208_RING-HC"/>
</dbReference>
<dbReference type="CDD" id="cd16559">
    <property type="entry name" value="RING-HC_RNF208"/>
    <property type="match status" value="1"/>
</dbReference>
<dbReference type="PANTHER" id="PTHR25462:SF296">
    <property type="entry name" value="MEIOTIC P26, ISOFORM F"/>
    <property type="match status" value="1"/>
</dbReference>
<dbReference type="PROSITE" id="PS50119">
    <property type="entry name" value="ZF_BBOX"/>
    <property type="match status" value="2"/>
</dbReference>
<keyword evidence="13" id="KW-1185">Reference proteome</keyword>
<dbReference type="SMART" id="SM00184">
    <property type="entry name" value="RING"/>
    <property type="match status" value="1"/>
</dbReference>
<dbReference type="Proteomes" id="UP000007879">
    <property type="component" value="Unassembled WGS sequence"/>
</dbReference>
<dbReference type="SUPFAM" id="SSF101898">
    <property type="entry name" value="NHL repeat"/>
    <property type="match status" value="1"/>
</dbReference>
<feature type="repeat" description="NHL" evidence="8">
    <location>
        <begin position="543"/>
        <end position="585"/>
    </location>
</feature>
<dbReference type="CDD" id="cd19756">
    <property type="entry name" value="Bbox2"/>
    <property type="match status" value="1"/>
</dbReference>
<evidence type="ECO:0000256" key="3">
    <source>
        <dbReference type="ARBA" id="ARBA00022737"/>
    </source>
</evidence>
<dbReference type="SUPFAM" id="SSF81296">
    <property type="entry name" value="E set domains"/>
    <property type="match status" value="1"/>
</dbReference>
<dbReference type="PROSITE" id="PS00518">
    <property type="entry name" value="ZF_RING_1"/>
    <property type="match status" value="1"/>
</dbReference>
<gene>
    <name evidence="12" type="primary">105316945</name>
</gene>
<dbReference type="AlphaFoldDB" id="A0A1X7VF45"/>
<dbReference type="InterPro" id="IPR000315">
    <property type="entry name" value="Znf_B-box"/>
</dbReference>
<dbReference type="SUPFAM" id="SSF57850">
    <property type="entry name" value="RING/U-box"/>
    <property type="match status" value="1"/>
</dbReference>
<evidence type="ECO:0000256" key="5">
    <source>
        <dbReference type="ARBA" id="ARBA00022833"/>
    </source>
</evidence>